<accession>A0ABP7KGZ1</accession>
<dbReference type="Gene3D" id="1.25.40.10">
    <property type="entry name" value="Tetratricopeptide repeat domain"/>
    <property type="match status" value="1"/>
</dbReference>
<dbReference type="Proteomes" id="UP001501563">
    <property type="component" value="Unassembled WGS sequence"/>
</dbReference>
<dbReference type="EMBL" id="BAAAZA010000014">
    <property type="protein sequence ID" value="GAA3877087.1"/>
    <property type="molecule type" value="Genomic_DNA"/>
</dbReference>
<protein>
    <submittedName>
        <fullName evidence="2">Transcriptional regulator</fullName>
    </submittedName>
</protein>
<evidence type="ECO:0000256" key="1">
    <source>
        <dbReference type="SAM" id="MobiDB-lite"/>
    </source>
</evidence>
<dbReference type="InterPro" id="IPR011990">
    <property type="entry name" value="TPR-like_helical_dom_sf"/>
</dbReference>
<sequence>MRVHRMGASSANEPASDPALLTPGAAPAVPAFPPERVHTAAPSAPLRSVGQAAGRTARIRTAALYEGEPAARPASYEGFQSSGRKHSATARAQPGFAHSVHTPCEGERTTLSRPSHRGARMQPNTLLDAILDEAGISHAGLAAHVNQAGRARGLSLRYEHTAVARWLKGQRPRGQVPDLICEVLAARLHRPVTLDDIGLGVPGEPAAAHGSGLSGFVERATALWRSDEQQRPHILGAAAVTGTPAVMPVWEWENPPEDVDVSRGGRHRVTPADVDMLRAARAHYEQMYRKAGGVATRSRIVGFLNAETAPLLRGSYTDAMGRQLHRATGGLVAVAGICAYDSDAHGLAQRYFHQALRLAKASGDRGLGAYVIALLVNQSLFMKEYRQAVAFAEAALRAAGRQITPALASDLYAMQAKAYAHLGDATSALSCIRRAESAAERIRRGHEPDETGYVQPGLVNVQVAEALLCLGDLVAAGEHAAAAVDTPAHDRGRVHRLAMLSQIELRQGNADKAVATAVEMAEQARGMESMRLRDRLRAVREHLVRSGCAGTAEAAELIDGALRVPL</sequence>
<organism evidence="2 3">
    <name type="scientific">Streptomyces lannensis</name>
    <dbReference type="NCBI Taxonomy" id="766498"/>
    <lineage>
        <taxon>Bacteria</taxon>
        <taxon>Bacillati</taxon>
        <taxon>Actinomycetota</taxon>
        <taxon>Actinomycetes</taxon>
        <taxon>Kitasatosporales</taxon>
        <taxon>Streptomycetaceae</taxon>
        <taxon>Streptomyces</taxon>
    </lineage>
</organism>
<dbReference type="SUPFAM" id="SSF48452">
    <property type="entry name" value="TPR-like"/>
    <property type="match status" value="1"/>
</dbReference>
<feature type="region of interest" description="Disordered" evidence="1">
    <location>
        <begin position="98"/>
        <end position="119"/>
    </location>
</feature>
<gene>
    <name evidence="2" type="ORF">GCM10022207_49020</name>
</gene>
<reference evidence="3" key="1">
    <citation type="journal article" date="2019" name="Int. J. Syst. Evol. Microbiol.">
        <title>The Global Catalogue of Microorganisms (GCM) 10K type strain sequencing project: providing services to taxonomists for standard genome sequencing and annotation.</title>
        <authorList>
            <consortium name="The Broad Institute Genomics Platform"/>
            <consortium name="The Broad Institute Genome Sequencing Center for Infectious Disease"/>
            <person name="Wu L."/>
            <person name="Ma J."/>
        </authorList>
    </citation>
    <scope>NUCLEOTIDE SEQUENCE [LARGE SCALE GENOMIC DNA]</scope>
    <source>
        <strain evidence="3">JCM 16578</strain>
    </source>
</reference>
<evidence type="ECO:0000313" key="2">
    <source>
        <dbReference type="EMBL" id="GAA3877087.1"/>
    </source>
</evidence>
<name>A0ABP7KGZ1_9ACTN</name>
<proteinExistence type="predicted"/>
<feature type="region of interest" description="Disordered" evidence="1">
    <location>
        <begin position="1"/>
        <end position="53"/>
    </location>
</feature>
<keyword evidence="3" id="KW-1185">Reference proteome</keyword>
<evidence type="ECO:0000313" key="3">
    <source>
        <dbReference type="Proteomes" id="UP001501563"/>
    </source>
</evidence>
<comment type="caution">
    <text evidence="2">The sequence shown here is derived from an EMBL/GenBank/DDBJ whole genome shotgun (WGS) entry which is preliminary data.</text>
</comment>